<evidence type="ECO:0000256" key="1">
    <source>
        <dbReference type="ARBA" id="ARBA00001947"/>
    </source>
</evidence>
<evidence type="ECO:0000313" key="15">
    <source>
        <dbReference type="Proteomes" id="UP001652564"/>
    </source>
</evidence>
<dbReference type="RefSeq" id="WP_263739457.1">
    <property type="nucleotide sequence ID" value="NZ_JAOWKZ010000002.1"/>
</dbReference>
<keyword evidence="8" id="KW-0862">Zinc</keyword>
<evidence type="ECO:0000256" key="9">
    <source>
        <dbReference type="ARBA" id="ARBA00022989"/>
    </source>
</evidence>
<evidence type="ECO:0000256" key="5">
    <source>
        <dbReference type="ARBA" id="ARBA00022692"/>
    </source>
</evidence>
<dbReference type="Pfam" id="PF02163">
    <property type="entry name" value="Peptidase_M50"/>
    <property type="match status" value="1"/>
</dbReference>
<feature type="transmembrane region" description="Helical" evidence="12">
    <location>
        <begin position="205"/>
        <end position="223"/>
    </location>
</feature>
<keyword evidence="11 12" id="KW-0472">Membrane</keyword>
<comment type="subcellular location">
    <subcellularLocation>
        <location evidence="2">Membrane</location>
        <topology evidence="2">Multi-pass membrane protein</topology>
    </subcellularLocation>
</comment>
<dbReference type="PANTHER" id="PTHR39188">
    <property type="entry name" value="MEMBRANE-ASSOCIATED ZINC METALLOPROTEASE M50B"/>
    <property type="match status" value="1"/>
</dbReference>
<evidence type="ECO:0000259" key="13">
    <source>
        <dbReference type="Pfam" id="PF02163"/>
    </source>
</evidence>
<evidence type="ECO:0000256" key="2">
    <source>
        <dbReference type="ARBA" id="ARBA00004141"/>
    </source>
</evidence>
<dbReference type="EMBL" id="JAOWKZ010000002">
    <property type="protein sequence ID" value="MCV2872270.1"/>
    <property type="molecule type" value="Genomic_DNA"/>
</dbReference>
<evidence type="ECO:0000256" key="12">
    <source>
        <dbReference type="SAM" id="Phobius"/>
    </source>
</evidence>
<comment type="caution">
    <text evidence="14">The sequence shown here is derived from an EMBL/GenBank/DDBJ whole genome shotgun (WGS) entry which is preliminary data.</text>
</comment>
<accession>A0ABT2ZMA7</accession>
<keyword evidence="6" id="KW-0479">Metal-binding</keyword>
<comment type="similarity">
    <text evidence="3">Belongs to the peptidase M50B family.</text>
</comment>
<keyword evidence="4 14" id="KW-0645">Protease</keyword>
<dbReference type="PANTHER" id="PTHR39188:SF3">
    <property type="entry name" value="STAGE IV SPORULATION PROTEIN FB"/>
    <property type="match status" value="1"/>
</dbReference>
<feature type="domain" description="Peptidase M50" evidence="13">
    <location>
        <begin position="138"/>
        <end position="193"/>
    </location>
</feature>
<feature type="transmembrane region" description="Helical" evidence="12">
    <location>
        <begin position="142"/>
        <end position="164"/>
    </location>
</feature>
<evidence type="ECO:0000256" key="3">
    <source>
        <dbReference type="ARBA" id="ARBA00007931"/>
    </source>
</evidence>
<feature type="transmembrane region" description="Helical" evidence="12">
    <location>
        <begin position="42"/>
        <end position="66"/>
    </location>
</feature>
<dbReference type="GO" id="GO:0008233">
    <property type="term" value="F:peptidase activity"/>
    <property type="evidence" value="ECO:0007669"/>
    <property type="project" value="UniProtKB-KW"/>
</dbReference>
<evidence type="ECO:0000256" key="4">
    <source>
        <dbReference type="ARBA" id="ARBA00022670"/>
    </source>
</evidence>
<organism evidence="14 15">
    <name type="scientific">Albidovulum litorale</name>
    <dbReference type="NCBI Taxonomy" id="2984134"/>
    <lineage>
        <taxon>Bacteria</taxon>
        <taxon>Pseudomonadati</taxon>
        <taxon>Pseudomonadota</taxon>
        <taxon>Alphaproteobacteria</taxon>
        <taxon>Rhodobacterales</taxon>
        <taxon>Paracoccaceae</taxon>
        <taxon>Albidovulum</taxon>
    </lineage>
</organism>
<keyword evidence="10" id="KW-0482">Metalloprotease</keyword>
<comment type="cofactor">
    <cofactor evidence="1">
        <name>Zn(2+)</name>
        <dbReference type="ChEBI" id="CHEBI:29105"/>
    </cofactor>
</comment>
<evidence type="ECO:0000256" key="11">
    <source>
        <dbReference type="ARBA" id="ARBA00023136"/>
    </source>
</evidence>
<name>A0ABT2ZMA7_9RHOB</name>
<evidence type="ECO:0000256" key="8">
    <source>
        <dbReference type="ARBA" id="ARBA00022833"/>
    </source>
</evidence>
<protein>
    <submittedName>
        <fullName evidence="14">Site-2 protease family protein</fullName>
    </submittedName>
</protein>
<evidence type="ECO:0000313" key="14">
    <source>
        <dbReference type="EMBL" id="MCV2872270.1"/>
    </source>
</evidence>
<keyword evidence="9 12" id="KW-1133">Transmembrane helix</keyword>
<sequence length="260" mass="27602">MFELLVSLVLCAGTLLILQGGLTAQGGTTITGMDPQAMGMGLLAILAAGYFWGPLFGVALILSVMLHEFGHVAAYRIAGHSDARFRLIPLMGGVAISDQHPASQEKAFFIALMGPGICLAPMITAYALSGLTWDTAPAVSEFLWTFAVVTAALNFFNLLPFWPLDGGRCLQVISQSFWPGSTAPLMAAMAAAMIVAAIWLQSLLLFFFALMGAQSLIASQNVLQVQRRMSPLRGLLATGAYVFTTLAHLVGGASMFLPFL</sequence>
<keyword evidence="7" id="KW-0378">Hydrolase</keyword>
<dbReference type="Proteomes" id="UP001652564">
    <property type="component" value="Unassembled WGS sequence"/>
</dbReference>
<keyword evidence="5 12" id="KW-0812">Transmembrane</keyword>
<reference evidence="14 15" key="1">
    <citation type="submission" date="2022-10" db="EMBL/GenBank/DDBJ databases">
        <title>Defluviimonas sp. nov., isolated from ocean surface sediments.</title>
        <authorList>
            <person name="He W."/>
            <person name="Wang L."/>
            <person name="Zhang D.-F."/>
        </authorList>
    </citation>
    <scope>NUCLEOTIDE SEQUENCE [LARGE SCALE GENOMIC DNA]</scope>
    <source>
        <strain evidence="14 15">WL0050</strain>
    </source>
</reference>
<gene>
    <name evidence="14" type="ORF">OEZ71_08165</name>
</gene>
<dbReference type="GO" id="GO:0006508">
    <property type="term" value="P:proteolysis"/>
    <property type="evidence" value="ECO:0007669"/>
    <property type="project" value="UniProtKB-KW"/>
</dbReference>
<feature type="transmembrane region" description="Helical" evidence="12">
    <location>
        <begin position="235"/>
        <end position="257"/>
    </location>
</feature>
<evidence type="ECO:0000256" key="7">
    <source>
        <dbReference type="ARBA" id="ARBA00022801"/>
    </source>
</evidence>
<feature type="transmembrane region" description="Helical" evidence="12">
    <location>
        <begin position="176"/>
        <end position="199"/>
    </location>
</feature>
<keyword evidence="15" id="KW-1185">Reference proteome</keyword>
<evidence type="ECO:0000256" key="6">
    <source>
        <dbReference type="ARBA" id="ARBA00022723"/>
    </source>
</evidence>
<feature type="transmembrane region" description="Helical" evidence="12">
    <location>
        <begin position="107"/>
        <end position="130"/>
    </location>
</feature>
<evidence type="ECO:0000256" key="10">
    <source>
        <dbReference type="ARBA" id="ARBA00023049"/>
    </source>
</evidence>
<dbReference type="InterPro" id="IPR008915">
    <property type="entry name" value="Peptidase_M50"/>
</dbReference>
<proteinExistence type="inferred from homology"/>